<comment type="caution">
    <text evidence="2">The sequence shown here is derived from an EMBL/GenBank/DDBJ whole genome shotgun (WGS) entry which is preliminary data.</text>
</comment>
<dbReference type="OrthoDB" id="591557at2759"/>
<dbReference type="Proteomes" id="UP001141552">
    <property type="component" value="Unassembled WGS sequence"/>
</dbReference>
<dbReference type="InterPro" id="IPR050796">
    <property type="entry name" value="SCF_F-box_component"/>
</dbReference>
<dbReference type="PANTHER" id="PTHR31672">
    <property type="entry name" value="BNACNNG10540D PROTEIN"/>
    <property type="match status" value="1"/>
</dbReference>
<proteinExistence type="predicted"/>
<gene>
    <name evidence="2" type="ORF">Tsubulata_006871</name>
</gene>
<accession>A0A9Q0GB41</accession>
<dbReference type="NCBIfam" id="TIGR01640">
    <property type="entry name" value="F_box_assoc_1"/>
    <property type="match status" value="1"/>
</dbReference>
<dbReference type="InterPro" id="IPR006527">
    <property type="entry name" value="F-box-assoc_dom_typ1"/>
</dbReference>
<dbReference type="PANTHER" id="PTHR31672:SF13">
    <property type="entry name" value="F-BOX PROTEIN CPR30-LIKE"/>
    <property type="match status" value="1"/>
</dbReference>
<protein>
    <recommendedName>
        <fullName evidence="1">F-box associated beta-propeller type 1 domain-containing protein</fullName>
    </recommendedName>
</protein>
<dbReference type="InterPro" id="IPR017451">
    <property type="entry name" value="F-box-assoc_interact_dom"/>
</dbReference>
<organism evidence="2 3">
    <name type="scientific">Turnera subulata</name>
    <dbReference type="NCBI Taxonomy" id="218843"/>
    <lineage>
        <taxon>Eukaryota</taxon>
        <taxon>Viridiplantae</taxon>
        <taxon>Streptophyta</taxon>
        <taxon>Embryophyta</taxon>
        <taxon>Tracheophyta</taxon>
        <taxon>Spermatophyta</taxon>
        <taxon>Magnoliopsida</taxon>
        <taxon>eudicotyledons</taxon>
        <taxon>Gunneridae</taxon>
        <taxon>Pentapetalae</taxon>
        <taxon>rosids</taxon>
        <taxon>fabids</taxon>
        <taxon>Malpighiales</taxon>
        <taxon>Passifloraceae</taxon>
        <taxon>Turnera</taxon>
    </lineage>
</organism>
<dbReference type="Pfam" id="PF07734">
    <property type="entry name" value="FBA_1"/>
    <property type="match status" value="1"/>
</dbReference>
<sequence length="138" mass="15772">MDLLQQDNPRFGSPRMVHQGCPFHYTDLAYGFGYDSVGDDYKVSLAAYRRYDPIPEDRVPKVHIFSLKTDSWKLMENLSRDLQLIQEGDTGLYLNGALHWESCSGKKIVAFDLVEQKFYDVPAPVRGRSSAHELGNCR</sequence>
<keyword evidence="3" id="KW-1185">Reference proteome</keyword>
<feature type="domain" description="F-box associated beta-propeller type 1" evidence="1">
    <location>
        <begin position="8"/>
        <end position="127"/>
    </location>
</feature>
<name>A0A9Q0GB41_9ROSI</name>
<evidence type="ECO:0000313" key="2">
    <source>
        <dbReference type="EMBL" id="KAJ4846461.1"/>
    </source>
</evidence>
<reference evidence="2" key="2">
    <citation type="journal article" date="2023" name="Plants (Basel)">
        <title>Annotation of the Turnera subulata (Passifloraceae) Draft Genome Reveals the S-Locus Evolved after the Divergence of Turneroideae from Passifloroideae in a Stepwise Manner.</title>
        <authorList>
            <person name="Henning P.M."/>
            <person name="Roalson E.H."/>
            <person name="Mir W."/>
            <person name="McCubbin A.G."/>
            <person name="Shore J.S."/>
        </authorList>
    </citation>
    <scope>NUCLEOTIDE SEQUENCE</scope>
    <source>
        <strain evidence="2">F60SS</strain>
    </source>
</reference>
<reference evidence="2" key="1">
    <citation type="submission" date="2022-02" db="EMBL/GenBank/DDBJ databases">
        <authorList>
            <person name="Henning P.M."/>
            <person name="McCubbin A.G."/>
            <person name="Shore J.S."/>
        </authorList>
    </citation>
    <scope>NUCLEOTIDE SEQUENCE</scope>
    <source>
        <strain evidence="2">F60SS</strain>
        <tissue evidence="2">Leaves</tissue>
    </source>
</reference>
<evidence type="ECO:0000259" key="1">
    <source>
        <dbReference type="Pfam" id="PF07734"/>
    </source>
</evidence>
<dbReference type="AlphaFoldDB" id="A0A9Q0GB41"/>
<evidence type="ECO:0000313" key="3">
    <source>
        <dbReference type="Proteomes" id="UP001141552"/>
    </source>
</evidence>
<dbReference type="EMBL" id="JAKUCV010001420">
    <property type="protein sequence ID" value="KAJ4846461.1"/>
    <property type="molecule type" value="Genomic_DNA"/>
</dbReference>